<keyword evidence="2" id="KW-0732">Signal</keyword>
<dbReference type="PROSITE" id="PS51318">
    <property type="entry name" value="TAT"/>
    <property type="match status" value="1"/>
</dbReference>
<organism evidence="3 4">
    <name type="scientific">Methylorubrum rhodinum</name>
    <dbReference type="NCBI Taxonomy" id="29428"/>
    <lineage>
        <taxon>Bacteria</taxon>
        <taxon>Pseudomonadati</taxon>
        <taxon>Pseudomonadota</taxon>
        <taxon>Alphaproteobacteria</taxon>
        <taxon>Hyphomicrobiales</taxon>
        <taxon>Methylobacteriaceae</taxon>
        <taxon>Methylorubrum</taxon>
    </lineage>
</organism>
<comment type="caution">
    <text evidence="3">The sequence shown here is derived from an EMBL/GenBank/DDBJ whole genome shotgun (WGS) entry which is preliminary data.</text>
</comment>
<dbReference type="InterPro" id="IPR006311">
    <property type="entry name" value="TAT_signal"/>
</dbReference>
<protein>
    <submittedName>
        <fullName evidence="3">Uncharacterized protein</fullName>
    </submittedName>
</protein>
<evidence type="ECO:0000256" key="2">
    <source>
        <dbReference type="SAM" id="SignalP"/>
    </source>
</evidence>
<dbReference type="EMBL" id="JACHOP010000022">
    <property type="protein sequence ID" value="MBB5759368.1"/>
    <property type="molecule type" value="Genomic_DNA"/>
</dbReference>
<accession>A0A840ZQN5</accession>
<name>A0A840ZQN5_9HYPH</name>
<feature type="region of interest" description="Disordered" evidence="1">
    <location>
        <begin position="36"/>
        <end position="57"/>
    </location>
</feature>
<sequence>MNFSARAFSRAAFLPLAGLGGLLAASALASDRPGSAGAERWALRPTRSPEPAPTPVPVLRGVKAIPLSDLPGERRSVRVIYQGYGPVAAAER</sequence>
<dbReference type="RefSeq" id="WP_183572349.1">
    <property type="nucleotide sequence ID" value="NZ_JACHOP010000022.1"/>
</dbReference>
<proteinExistence type="predicted"/>
<evidence type="ECO:0000313" key="3">
    <source>
        <dbReference type="EMBL" id="MBB5759368.1"/>
    </source>
</evidence>
<feature type="chain" id="PRO_5032420662" evidence="2">
    <location>
        <begin position="30"/>
        <end position="92"/>
    </location>
</feature>
<reference evidence="3 4" key="1">
    <citation type="submission" date="2020-08" db="EMBL/GenBank/DDBJ databases">
        <title>Genomic Encyclopedia of Type Strains, Phase IV (KMG-IV): sequencing the most valuable type-strain genomes for metagenomic binning, comparative biology and taxonomic classification.</title>
        <authorList>
            <person name="Goeker M."/>
        </authorList>
    </citation>
    <scope>NUCLEOTIDE SEQUENCE [LARGE SCALE GENOMIC DNA]</scope>
    <source>
        <strain evidence="3 4">DSM 2163</strain>
    </source>
</reference>
<dbReference type="AlphaFoldDB" id="A0A840ZQN5"/>
<feature type="signal peptide" evidence="2">
    <location>
        <begin position="1"/>
        <end position="29"/>
    </location>
</feature>
<evidence type="ECO:0000313" key="4">
    <source>
        <dbReference type="Proteomes" id="UP000583454"/>
    </source>
</evidence>
<evidence type="ECO:0000256" key="1">
    <source>
        <dbReference type="SAM" id="MobiDB-lite"/>
    </source>
</evidence>
<keyword evidence="4" id="KW-1185">Reference proteome</keyword>
<gene>
    <name evidence="3" type="ORF">HNR00_004102</name>
</gene>
<dbReference type="Proteomes" id="UP000583454">
    <property type="component" value="Unassembled WGS sequence"/>
</dbReference>